<feature type="compositionally biased region" description="Basic and acidic residues" evidence="1">
    <location>
        <begin position="166"/>
        <end position="175"/>
    </location>
</feature>
<feature type="region of interest" description="Disordered" evidence="1">
    <location>
        <begin position="505"/>
        <end position="562"/>
    </location>
</feature>
<feature type="compositionally biased region" description="Gly residues" evidence="1">
    <location>
        <begin position="547"/>
        <end position="557"/>
    </location>
</feature>
<feature type="compositionally biased region" description="Low complexity" evidence="1">
    <location>
        <begin position="518"/>
        <end position="527"/>
    </location>
</feature>
<reference evidence="2 3" key="1">
    <citation type="journal article" date="2016" name="Front. Microbiol.">
        <title>Genome and transcriptome sequences reveal the specific parasitism of the nematophagous Purpureocillium lilacinum 36-1.</title>
        <authorList>
            <person name="Xie J."/>
            <person name="Li S."/>
            <person name="Mo C."/>
            <person name="Xiao X."/>
            <person name="Peng D."/>
            <person name="Wang G."/>
            <person name="Xiao Y."/>
        </authorList>
    </citation>
    <scope>NUCLEOTIDE SEQUENCE [LARGE SCALE GENOMIC DNA]</scope>
    <source>
        <strain evidence="2 3">36-1</strain>
    </source>
</reference>
<accession>A0A2U3EMK5</accession>
<feature type="compositionally biased region" description="Low complexity" evidence="1">
    <location>
        <begin position="176"/>
        <end position="200"/>
    </location>
</feature>
<organism evidence="2 3">
    <name type="scientific">Purpureocillium lilacinum</name>
    <name type="common">Paecilomyces lilacinus</name>
    <dbReference type="NCBI Taxonomy" id="33203"/>
    <lineage>
        <taxon>Eukaryota</taxon>
        <taxon>Fungi</taxon>
        <taxon>Dikarya</taxon>
        <taxon>Ascomycota</taxon>
        <taxon>Pezizomycotina</taxon>
        <taxon>Sordariomycetes</taxon>
        <taxon>Hypocreomycetidae</taxon>
        <taxon>Hypocreales</taxon>
        <taxon>Ophiocordycipitaceae</taxon>
        <taxon>Purpureocillium</taxon>
    </lineage>
</organism>
<proteinExistence type="predicted"/>
<feature type="compositionally biased region" description="Basic and acidic residues" evidence="1">
    <location>
        <begin position="201"/>
        <end position="210"/>
    </location>
</feature>
<dbReference type="Pfam" id="PF17233">
    <property type="entry name" value="DUF5308"/>
    <property type="match status" value="1"/>
</dbReference>
<sequence>MPPGYRRTSPSSISSPGPVHPTALLGYLPCNERGDHPQRSAAADVHTQSLSVIRQQIAPADRLLAEAGEGTLVPPSGRSEVIHPFSSATANSPGVSSNRFCFSARTHARARVADTHVPRRRETIAHPLSAQQQRRDDDAITVGAAAAAATSTSRSRRRRRRRRRRSSDEKKRDALHALSDAASAGAGLGRGINTAAAAARRTNEGKDGRGKRSSLSKWGKLQQQQQQQQQQLSRSGRCCVSFPLQRRAGERAGVPGGVSAHTCLPTSAPLRREELVPLPVFDLISLSTPRGLTLGADGGDPEYQSSAIPSPLSSPPQGPMPPPPLPFSSIHHPLSLSLSSLSPSLSSRRLSPPSPSPLIYNPVLVSTLSPRLSLSSELHLYHSSTSSSSQPASQPASQNLLSQHPPPAAHHKRPRCAARARERERKRNIDVMASLPSQHPTLSIHLSDLTLTPLITSSSSPSHLDSLTSLTSSALSSQTAAQRAQLGRPQRIMVEYPDAGAVVLQSYLDPPPPPPPTSAAAANTTTSRSRKNSSGPYRDDRGDSLGVAGGGGGGSTGAGARSEDAAPMLVGVVVAGSSNEAKEARRAAVRLERVGREFQREWAAQASERTTDGASGPE</sequence>
<feature type="region of interest" description="Disordered" evidence="1">
    <location>
        <begin position="383"/>
        <end position="423"/>
    </location>
</feature>
<feature type="compositionally biased region" description="Low complexity" evidence="1">
    <location>
        <begin position="383"/>
        <end position="397"/>
    </location>
</feature>
<feature type="compositionally biased region" description="Basic residues" evidence="1">
    <location>
        <begin position="409"/>
        <end position="418"/>
    </location>
</feature>
<dbReference type="InterPro" id="IPR035186">
    <property type="entry name" value="DUF5308"/>
</dbReference>
<feature type="compositionally biased region" description="Low complexity" evidence="1">
    <location>
        <begin position="222"/>
        <end position="231"/>
    </location>
</feature>
<dbReference type="EMBL" id="LCWV01000002">
    <property type="protein sequence ID" value="PWI75746.1"/>
    <property type="molecule type" value="Genomic_DNA"/>
</dbReference>
<evidence type="ECO:0000313" key="3">
    <source>
        <dbReference type="Proteomes" id="UP000245956"/>
    </source>
</evidence>
<evidence type="ECO:0000313" key="2">
    <source>
        <dbReference type="EMBL" id="PWI75746.1"/>
    </source>
</evidence>
<feature type="compositionally biased region" description="Basic residues" evidence="1">
    <location>
        <begin position="154"/>
        <end position="165"/>
    </location>
</feature>
<evidence type="ECO:0000256" key="1">
    <source>
        <dbReference type="SAM" id="MobiDB-lite"/>
    </source>
</evidence>
<name>A0A2U3EMK5_PURLI</name>
<protein>
    <submittedName>
        <fullName evidence="2">Uncharacterized protein</fullName>
    </submittedName>
</protein>
<gene>
    <name evidence="2" type="ORF">PCL_06404</name>
</gene>
<feature type="compositionally biased region" description="Pro residues" evidence="1">
    <location>
        <begin position="312"/>
        <end position="326"/>
    </location>
</feature>
<feature type="region of interest" description="Disordered" evidence="1">
    <location>
        <begin position="115"/>
        <end position="236"/>
    </location>
</feature>
<feature type="region of interest" description="Disordered" evidence="1">
    <location>
        <begin position="292"/>
        <end position="328"/>
    </location>
</feature>
<feature type="compositionally biased region" description="Low complexity" evidence="1">
    <location>
        <begin position="144"/>
        <end position="153"/>
    </location>
</feature>
<feature type="compositionally biased region" description="Basic and acidic residues" evidence="1">
    <location>
        <begin position="115"/>
        <end position="124"/>
    </location>
</feature>
<dbReference type="Proteomes" id="UP000245956">
    <property type="component" value="Unassembled WGS sequence"/>
</dbReference>
<comment type="caution">
    <text evidence="2">The sequence shown here is derived from an EMBL/GenBank/DDBJ whole genome shotgun (WGS) entry which is preliminary data.</text>
</comment>
<feature type="region of interest" description="Disordered" evidence="1">
    <location>
        <begin position="1"/>
        <end position="20"/>
    </location>
</feature>
<dbReference type="AlphaFoldDB" id="A0A2U3EMK5"/>